<accession>A0AC35G5C4</accession>
<evidence type="ECO:0000313" key="2">
    <source>
        <dbReference type="WBParaSite" id="PS1159_v2.g23922.t1"/>
    </source>
</evidence>
<sequence length="103" mass="11347">MSSSSSTSSSFSSSSSSSMLQKFQRQFFLIISIFILFAIIFSDAAPANDVPMRLCSRKLINTLTTVCQETVCAKLETHNEAKNPMECCVYGCTYSNLQDICCS</sequence>
<organism evidence="1 2">
    <name type="scientific">Panagrolaimus sp. PS1159</name>
    <dbReference type="NCBI Taxonomy" id="55785"/>
    <lineage>
        <taxon>Eukaryota</taxon>
        <taxon>Metazoa</taxon>
        <taxon>Ecdysozoa</taxon>
        <taxon>Nematoda</taxon>
        <taxon>Chromadorea</taxon>
        <taxon>Rhabditida</taxon>
        <taxon>Tylenchina</taxon>
        <taxon>Panagrolaimomorpha</taxon>
        <taxon>Panagrolaimoidea</taxon>
        <taxon>Panagrolaimidae</taxon>
        <taxon>Panagrolaimus</taxon>
    </lineage>
</organism>
<evidence type="ECO:0000313" key="1">
    <source>
        <dbReference type="Proteomes" id="UP000887580"/>
    </source>
</evidence>
<reference evidence="2" key="1">
    <citation type="submission" date="2022-11" db="UniProtKB">
        <authorList>
            <consortium name="WormBaseParasite"/>
        </authorList>
    </citation>
    <scope>IDENTIFICATION</scope>
</reference>
<proteinExistence type="predicted"/>
<name>A0AC35G5C4_9BILA</name>
<dbReference type="Proteomes" id="UP000887580">
    <property type="component" value="Unplaced"/>
</dbReference>
<protein>
    <submittedName>
        <fullName evidence="2">Uncharacterized protein</fullName>
    </submittedName>
</protein>
<dbReference type="WBParaSite" id="PS1159_v2.g23922.t1">
    <property type="protein sequence ID" value="PS1159_v2.g23922.t1"/>
    <property type="gene ID" value="PS1159_v2.g23922"/>
</dbReference>